<dbReference type="EMBL" id="RKHO01000001">
    <property type="protein sequence ID" value="ROR92559.1"/>
    <property type="molecule type" value="Genomic_DNA"/>
</dbReference>
<dbReference type="Pfam" id="PF14340">
    <property type="entry name" value="DUF4395"/>
    <property type="match status" value="1"/>
</dbReference>
<reference evidence="3 4" key="1">
    <citation type="submission" date="2018-11" db="EMBL/GenBank/DDBJ databases">
        <title>Sequencing the genomes of 1000 actinobacteria strains.</title>
        <authorList>
            <person name="Klenk H.-P."/>
        </authorList>
    </citation>
    <scope>NUCLEOTIDE SEQUENCE [LARGE SCALE GENOMIC DNA]</scope>
    <source>
        <strain evidence="3 4">DSM 12652</strain>
    </source>
</reference>
<feature type="domain" description="DUF4395" evidence="2">
    <location>
        <begin position="8"/>
        <end position="141"/>
    </location>
</feature>
<dbReference type="RefSeq" id="WP_123392211.1">
    <property type="nucleotide sequence ID" value="NZ_RKHO01000001.1"/>
</dbReference>
<sequence>MSQQQGQIDPRGPQFNAVLTSIVLALSLLTAPGALGVTLLAVQAALFAVGVALGVQRTPAAWLFRRLVRPRLAAPDHLEDPQPPRFAQGVGLAFAAVALLGYAVGLPVLGLVATGLALVAALLNAAFGLCLGCEMYLLLRRATGPRAGRRTPANA</sequence>
<protein>
    <submittedName>
        <fullName evidence="3">Uncharacterized protein DUF4395</fullName>
    </submittedName>
</protein>
<feature type="transmembrane region" description="Helical" evidence="1">
    <location>
        <begin position="15"/>
        <end position="35"/>
    </location>
</feature>
<keyword evidence="1" id="KW-1133">Transmembrane helix</keyword>
<comment type="caution">
    <text evidence="3">The sequence shown here is derived from an EMBL/GenBank/DDBJ whole genome shotgun (WGS) entry which is preliminary data.</text>
</comment>
<evidence type="ECO:0000256" key="1">
    <source>
        <dbReference type="SAM" id="Phobius"/>
    </source>
</evidence>
<organism evidence="3 4">
    <name type="scientific">Nocardioides aurantiacus</name>
    <dbReference type="NCBI Taxonomy" id="86796"/>
    <lineage>
        <taxon>Bacteria</taxon>
        <taxon>Bacillati</taxon>
        <taxon>Actinomycetota</taxon>
        <taxon>Actinomycetes</taxon>
        <taxon>Propionibacteriales</taxon>
        <taxon>Nocardioidaceae</taxon>
        <taxon>Nocardioides</taxon>
    </lineage>
</organism>
<feature type="transmembrane region" description="Helical" evidence="1">
    <location>
        <begin position="41"/>
        <end position="64"/>
    </location>
</feature>
<name>A0A3N2CYG3_9ACTN</name>
<proteinExistence type="predicted"/>
<keyword evidence="1" id="KW-0472">Membrane</keyword>
<evidence type="ECO:0000313" key="4">
    <source>
        <dbReference type="Proteomes" id="UP000281738"/>
    </source>
</evidence>
<feature type="transmembrane region" description="Helical" evidence="1">
    <location>
        <begin position="116"/>
        <end position="139"/>
    </location>
</feature>
<feature type="transmembrane region" description="Helical" evidence="1">
    <location>
        <begin position="85"/>
        <end position="104"/>
    </location>
</feature>
<evidence type="ECO:0000259" key="2">
    <source>
        <dbReference type="Pfam" id="PF14340"/>
    </source>
</evidence>
<keyword evidence="4" id="KW-1185">Reference proteome</keyword>
<dbReference type="InterPro" id="IPR025508">
    <property type="entry name" value="DUF4395"/>
</dbReference>
<keyword evidence="1" id="KW-0812">Transmembrane</keyword>
<dbReference type="AlphaFoldDB" id="A0A3N2CYG3"/>
<dbReference type="Proteomes" id="UP000281738">
    <property type="component" value="Unassembled WGS sequence"/>
</dbReference>
<evidence type="ECO:0000313" key="3">
    <source>
        <dbReference type="EMBL" id="ROR92559.1"/>
    </source>
</evidence>
<gene>
    <name evidence="3" type="ORF">EDD33_3450</name>
</gene>
<accession>A0A3N2CYG3</accession>
<dbReference type="OrthoDB" id="345402at2"/>